<evidence type="ECO:0000256" key="2">
    <source>
        <dbReference type="SAM" id="Phobius"/>
    </source>
</evidence>
<dbReference type="PANTHER" id="PTHR31189">
    <property type="entry name" value="OS03G0336100 PROTEIN-RELATED"/>
    <property type="match status" value="1"/>
</dbReference>
<keyword evidence="2" id="KW-1133">Transmembrane helix</keyword>
<feature type="compositionally biased region" description="Basic and acidic residues" evidence="1">
    <location>
        <begin position="622"/>
        <end position="637"/>
    </location>
</feature>
<sequence length="669" mass="77343">MEPRKAILASSFPFVLIFLLSLFYGGIKALSSSDYSYDGPLVEKSERRPLVVSEYGMVSAVDVQAGGHGAPLHHLQFITLEPNSLFLPVLLHADMLLYVHTGSGRLTSADEDGTKSIDLRVGDLCKLSEGSVFHIQSNSDPQRKKLRLYAMFANSHHHTYDPSIGAYSRVNELVKGFDKRIIQAAFKVPEDLVEAITNKSSIPGIVHGIKNVTSKDAPEDDRSTSTPELNLEDSLLGNILGIHSSSNKQKTNTYNIFKDDPDFRNRHGWTLTVTKKQLKALKHTNLGFFMVNLTAGSMLGPHWNPMSTEIAVVLYGEGMVRVLCGSSRDDVDNEKRRKECKNMRFKVEEGDVFVVPRFHAMAQMSFKNESLVFLGFSTSSKKHNNVQFLAGESSVLRKMDRDVLATSLGVSNATVGTLLHSENESVLFSCNSCAEEEERIMLEEERRRREEEKEKEEEEAREREREEEQEREEEARRREEEEAARRREEEEREREKEQERERQRQEEEEARRREEAAAAARRREEEEREREREREAAAERAQEEARKERQRRREEEEEEEARRKQQEEIERERQEEARRREFERRRQEAAEREREREEGGRRRPGRGEEHHGGGGWQWEEEEARRQQEEREKKRREGGGGGGYHVPMETHGATTQVEAEGRRVLKTNNV</sequence>
<accession>A0ABU6U662</accession>
<dbReference type="SUPFAM" id="SSF51182">
    <property type="entry name" value="RmlC-like cupins"/>
    <property type="match status" value="1"/>
</dbReference>
<feature type="domain" description="Cupin type-1" evidence="3">
    <location>
        <begin position="254"/>
        <end position="416"/>
    </location>
</feature>
<dbReference type="CDD" id="cd02244">
    <property type="entry name" value="cupin_7S_vicilin-like_N"/>
    <property type="match status" value="1"/>
</dbReference>
<dbReference type="InterPro" id="IPR006045">
    <property type="entry name" value="Cupin_1"/>
</dbReference>
<keyword evidence="2" id="KW-0472">Membrane</keyword>
<feature type="transmembrane region" description="Helical" evidence="2">
    <location>
        <begin position="7"/>
        <end position="27"/>
    </location>
</feature>
<dbReference type="PANTHER" id="PTHR31189:SF7">
    <property type="entry name" value="OS03G0197300 PROTEIN"/>
    <property type="match status" value="1"/>
</dbReference>
<protein>
    <recommendedName>
        <fullName evidence="3">Cupin type-1 domain-containing protein</fullName>
    </recommendedName>
</protein>
<feature type="region of interest" description="Disordered" evidence="1">
    <location>
        <begin position="443"/>
        <end position="669"/>
    </location>
</feature>
<name>A0ABU6U662_9FABA</name>
<evidence type="ECO:0000313" key="5">
    <source>
        <dbReference type="Proteomes" id="UP001341840"/>
    </source>
</evidence>
<gene>
    <name evidence="4" type="ORF">PIB30_007201</name>
</gene>
<keyword evidence="2" id="KW-0812">Transmembrane</keyword>
<dbReference type="Pfam" id="PF00190">
    <property type="entry name" value="Cupin_1"/>
    <property type="match status" value="1"/>
</dbReference>
<feature type="compositionally biased region" description="Basic and acidic residues" evidence="1">
    <location>
        <begin position="443"/>
        <end position="612"/>
    </location>
</feature>
<dbReference type="Proteomes" id="UP001341840">
    <property type="component" value="Unassembled WGS sequence"/>
</dbReference>
<comment type="caution">
    <text evidence="4">The sequence shown here is derived from an EMBL/GenBank/DDBJ whole genome shotgun (WGS) entry which is preliminary data.</text>
</comment>
<evidence type="ECO:0000313" key="4">
    <source>
        <dbReference type="EMBL" id="MED6155693.1"/>
    </source>
</evidence>
<keyword evidence="5" id="KW-1185">Reference proteome</keyword>
<dbReference type="CDD" id="cd02245">
    <property type="entry name" value="cupin_7S_vicilin-like_C"/>
    <property type="match status" value="1"/>
</dbReference>
<evidence type="ECO:0000256" key="1">
    <source>
        <dbReference type="SAM" id="MobiDB-lite"/>
    </source>
</evidence>
<dbReference type="InterPro" id="IPR014710">
    <property type="entry name" value="RmlC-like_jellyroll"/>
</dbReference>
<dbReference type="InterPro" id="IPR011051">
    <property type="entry name" value="RmlC_Cupin_sf"/>
</dbReference>
<dbReference type="InterPro" id="IPR050253">
    <property type="entry name" value="Seed_Storage-Functional"/>
</dbReference>
<dbReference type="SMART" id="SM00835">
    <property type="entry name" value="Cupin_1"/>
    <property type="match status" value="1"/>
</dbReference>
<dbReference type="EMBL" id="JASCZI010120844">
    <property type="protein sequence ID" value="MED6155693.1"/>
    <property type="molecule type" value="Genomic_DNA"/>
</dbReference>
<reference evidence="4 5" key="1">
    <citation type="journal article" date="2023" name="Plants (Basel)">
        <title>Bridging the Gap: Combining Genomics and Transcriptomics Approaches to Understand Stylosanthes scabra, an Orphan Legume from the Brazilian Caatinga.</title>
        <authorList>
            <person name="Ferreira-Neto J.R.C."/>
            <person name="da Silva M.D."/>
            <person name="Binneck E."/>
            <person name="de Melo N.F."/>
            <person name="da Silva R.H."/>
            <person name="de Melo A.L.T.M."/>
            <person name="Pandolfi V."/>
            <person name="Bustamante F.O."/>
            <person name="Brasileiro-Vidal A.C."/>
            <person name="Benko-Iseppon A.M."/>
        </authorList>
    </citation>
    <scope>NUCLEOTIDE SEQUENCE [LARGE SCALE GENOMIC DNA]</scope>
    <source>
        <tissue evidence="4">Leaves</tissue>
    </source>
</reference>
<proteinExistence type="predicted"/>
<organism evidence="4 5">
    <name type="scientific">Stylosanthes scabra</name>
    <dbReference type="NCBI Taxonomy" id="79078"/>
    <lineage>
        <taxon>Eukaryota</taxon>
        <taxon>Viridiplantae</taxon>
        <taxon>Streptophyta</taxon>
        <taxon>Embryophyta</taxon>
        <taxon>Tracheophyta</taxon>
        <taxon>Spermatophyta</taxon>
        <taxon>Magnoliopsida</taxon>
        <taxon>eudicotyledons</taxon>
        <taxon>Gunneridae</taxon>
        <taxon>Pentapetalae</taxon>
        <taxon>rosids</taxon>
        <taxon>fabids</taxon>
        <taxon>Fabales</taxon>
        <taxon>Fabaceae</taxon>
        <taxon>Papilionoideae</taxon>
        <taxon>50 kb inversion clade</taxon>
        <taxon>dalbergioids sensu lato</taxon>
        <taxon>Dalbergieae</taxon>
        <taxon>Pterocarpus clade</taxon>
        <taxon>Stylosanthes</taxon>
    </lineage>
</organism>
<dbReference type="Gene3D" id="2.60.120.10">
    <property type="entry name" value="Jelly Rolls"/>
    <property type="match status" value="2"/>
</dbReference>
<evidence type="ECO:0000259" key="3">
    <source>
        <dbReference type="SMART" id="SM00835"/>
    </source>
</evidence>